<evidence type="ECO:0000313" key="4">
    <source>
        <dbReference type="Proteomes" id="UP001501588"/>
    </source>
</evidence>
<evidence type="ECO:0000313" key="3">
    <source>
        <dbReference type="EMBL" id="GAA0588198.1"/>
    </source>
</evidence>
<organism evidence="3 4">
    <name type="scientific">Craurococcus roseus</name>
    <dbReference type="NCBI Taxonomy" id="77585"/>
    <lineage>
        <taxon>Bacteria</taxon>
        <taxon>Pseudomonadati</taxon>
        <taxon>Pseudomonadota</taxon>
        <taxon>Alphaproteobacteria</taxon>
        <taxon>Acetobacterales</taxon>
        <taxon>Acetobacteraceae</taxon>
        <taxon>Craurococcus</taxon>
    </lineage>
</organism>
<dbReference type="InterPro" id="IPR042100">
    <property type="entry name" value="Bug_dom1"/>
</dbReference>
<keyword evidence="4" id="KW-1185">Reference proteome</keyword>
<dbReference type="SUPFAM" id="SSF53850">
    <property type="entry name" value="Periplasmic binding protein-like II"/>
    <property type="match status" value="1"/>
</dbReference>
<dbReference type="RefSeq" id="WP_343895974.1">
    <property type="nucleotide sequence ID" value="NZ_BAAAFZ010000043.1"/>
</dbReference>
<dbReference type="CDD" id="cd07012">
    <property type="entry name" value="PBP2_Bug_TTT"/>
    <property type="match status" value="1"/>
</dbReference>
<dbReference type="PIRSF" id="PIRSF017082">
    <property type="entry name" value="YflP"/>
    <property type="match status" value="1"/>
</dbReference>
<dbReference type="InterPro" id="IPR005064">
    <property type="entry name" value="BUG"/>
</dbReference>
<dbReference type="PANTHER" id="PTHR42928">
    <property type="entry name" value="TRICARBOXYLATE-BINDING PROTEIN"/>
    <property type="match status" value="1"/>
</dbReference>
<reference evidence="3 4" key="1">
    <citation type="journal article" date="2019" name="Int. J. Syst. Evol. Microbiol.">
        <title>The Global Catalogue of Microorganisms (GCM) 10K type strain sequencing project: providing services to taxonomists for standard genome sequencing and annotation.</title>
        <authorList>
            <consortium name="The Broad Institute Genomics Platform"/>
            <consortium name="The Broad Institute Genome Sequencing Center for Infectious Disease"/>
            <person name="Wu L."/>
            <person name="Ma J."/>
        </authorList>
    </citation>
    <scope>NUCLEOTIDE SEQUENCE [LARGE SCALE GENOMIC DNA]</scope>
    <source>
        <strain evidence="3 4">JCM 9933</strain>
    </source>
</reference>
<dbReference type="Gene3D" id="3.40.190.150">
    <property type="entry name" value="Bordetella uptake gene, domain 1"/>
    <property type="match status" value="1"/>
</dbReference>
<dbReference type="EMBL" id="BAAAFZ010000043">
    <property type="protein sequence ID" value="GAA0588198.1"/>
    <property type="molecule type" value="Genomic_DNA"/>
</dbReference>
<gene>
    <name evidence="3" type="ORF">GCM10009416_28310</name>
</gene>
<dbReference type="PROSITE" id="PS51318">
    <property type="entry name" value="TAT"/>
    <property type="match status" value="1"/>
</dbReference>
<dbReference type="Proteomes" id="UP001501588">
    <property type="component" value="Unassembled WGS sequence"/>
</dbReference>
<keyword evidence="2" id="KW-0732">Signal</keyword>
<comment type="similarity">
    <text evidence="1">Belongs to the UPF0065 (bug) family.</text>
</comment>
<name>A0ABN1FCX2_9PROT</name>
<dbReference type="PANTHER" id="PTHR42928:SF5">
    <property type="entry name" value="BLR1237 PROTEIN"/>
    <property type="match status" value="1"/>
</dbReference>
<proteinExistence type="inferred from homology"/>
<accession>A0ABN1FCX2</accession>
<sequence length="340" mass="35984">MTIRGTRRPALSRRGVMLAAGAGLASPGPARAQAGRGPGAWPERPVNLIVGFPPGGQTDLAARVLQNALQAALGQPVPIENRAGAGGNIAVEQVLRARPDGYTLTAGNVGTFALNPHTMPGMGFDPLELTPIGLMLQSPLVLLVHSGIPVRTFPEWLAWMRAQQPGGIDVGTTSAGGIVHAATEKLRSRLGGNPVFNTVHYRGSGPALQDFIGGRYQTQFEAPSLVHGFVQEGRLRPIFVTSPNRNPAFPDVPTAEEAGLPGFHVAAWVGLFGPRGLPPEIVRRANAALNEACRDPVPRQRLAERGDEIGGGTAEEFAARVRREHAEWGALVRETGIRAE</sequence>
<dbReference type="Gene3D" id="3.40.190.10">
    <property type="entry name" value="Periplasmic binding protein-like II"/>
    <property type="match status" value="1"/>
</dbReference>
<feature type="signal peptide" evidence="2">
    <location>
        <begin position="1"/>
        <end position="32"/>
    </location>
</feature>
<evidence type="ECO:0000256" key="2">
    <source>
        <dbReference type="SAM" id="SignalP"/>
    </source>
</evidence>
<dbReference type="InterPro" id="IPR006311">
    <property type="entry name" value="TAT_signal"/>
</dbReference>
<evidence type="ECO:0000256" key="1">
    <source>
        <dbReference type="ARBA" id="ARBA00006987"/>
    </source>
</evidence>
<feature type="chain" id="PRO_5046101141" evidence="2">
    <location>
        <begin position="33"/>
        <end position="340"/>
    </location>
</feature>
<protein>
    <submittedName>
        <fullName evidence="3">Tripartite tricarboxylate transporter substrate binding protein</fullName>
    </submittedName>
</protein>
<comment type="caution">
    <text evidence="3">The sequence shown here is derived from an EMBL/GenBank/DDBJ whole genome shotgun (WGS) entry which is preliminary data.</text>
</comment>
<dbReference type="Pfam" id="PF03401">
    <property type="entry name" value="TctC"/>
    <property type="match status" value="1"/>
</dbReference>